<dbReference type="Gene3D" id="3.40.190.10">
    <property type="entry name" value="Periplasmic binding protein-like II"/>
    <property type="match status" value="2"/>
</dbReference>
<dbReference type="RefSeq" id="WP_237891891.1">
    <property type="nucleotide sequence ID" value="NZ_JAKLTY010000038.1"/>
</dbReference>
<gene>
    <name evidence="1" type="ORF">L6654_37310</name>
</gene>
<sequence>MTVLSFARAAFLASVFVTFLGEKGQAAELRVLAGGAMTAVWAEVKPKFEQVSGHKLDIFFGTTPNLIKEATSGKAFDVGVVPVEVMQDAGARAKFAAGTTSDVARVGLGVAVRAGAPKPNIGTPDAFKAALLDARSIATLPASAAGAQVMKAFERLGVAVAIKGKLQAKAAPAEIVAAVEKGEAELGVFLLNVLTAPGLDVVGPFPADLQQEVVFTGAAAADTKQGDAAKALLGYLKSPEASAIIKAKGMTPG</sequence>
<accession>A0A9X1UCE2</accession>
<protein>
    <submittedName>
        <fullName evidence="1">Substrate-binding domain-containing protein</fullName>
    </submittedName>
</protein>
<evidence type="ECO:0000313" key="2">
    <source>
        <dbReference type="Proteomes" id="UP001139054"/>
    </source>
</evidence>
<dbReference type="InterPro" id="IPR050682">
    <property type="entry name" value="ModA/WtpA"/>
</dbReference>
<dbReference type="Pfam" id="PF13531">
    <property type="entry name" value="SBP_bac_11"/>
    <property type="match status" value="1"/>
</dbReference>
<dbReference type="GO" id="GO:0015689">
    <property type="term" value="P:molybdate ion transport"/>
    <property type="evidence" value="ECO:0007669"/>
    <property type="project" value="TreeGrafter"/>
</dbReference>
<dbReference type="PANTHER" id="PTHR30632">
    <property type="entry name" value="MOLYBDATE-BINDING PERIPLASMIC PROTEIN"/>
    <property type="match status" value="1"/>
</dbReference>
<dbReference type="PANTHER" id="PTHR30632:SF11">
    <property type="entry name" value="BLR4797 PROTEIN"/>
    <property type="match status" value="1"/>
</dbReference>
<proteinExistence type="predicted"/>
<dbReference type="SUPFAM" id="SSF53850">
    <property type="entry name" value="Periplasmic binding protein-like II"/>
    <property type="match status" value="1"/>
</dbReference>
<comment type="caution">
    <text evidence="1">The sequence shown here is derived from an EMBL/GenBank/DDBJ whole genome shotgun (WGS) entry which is preliminary data.</text>
</comment>
<evidence type="ECO:0000313" key="1">
    <source>
        <dbReference type="EMBL" id="MCG2632281.1"/>
    </source>
</evidence>
<dbReference type="GO" id="GO:0030973">
    <property type="term" value="F:molybdate ion binding"/>
    <property type="evidence" value="ECO:0007669"/>
    <property type="project" value="TreeGrafter"/>
</dbReference>
<dbReference type="EMBL" id="JAKLTY010000038">
    <property type="protein sequence ID" value="MCG2632281.1"/>
    <property type="molecule type" value="Genomic_DNA"/>
</dbReference>
<dbReference type="Proteomes" id="UP001139054">
    <property type="component" value="Unassembled WGS sequence"/>
</dbReference>
<reference evidence="1" key="1">
    <citation type="submission" date="2022-01" db="EMBL/GenBank/DDBJ databases">
        <title>Genome sequnece data of strain Bradyrhizobium sp. nov.</title>
        <authorList>
            <person name="Zhang J."/>
        </authorList>
    </citation>
    <scope>NUCLEOTIDE SEQUENCE</scope>
    <source>
        <strain evidence="1">WYCCWR 13023</strain>
    </source>
</reference>
<dbReference type="AlphaFoldDB" id="A0A9X1UCE2"/>
<organism evidence="1 2">
    <name type="scientific">Bradyrhizobium zhengyangense</name>
    <dbReference type="NCBI Taxonomy" id="2911009"/>
    <lineage>
        <taxon>Bacteria</taxon>
        <taxon>Pseudomonadati</taxon>
        <taxon>Pseudomonadota</taxon>
        <taxon>Alphaproteobacteria</taxon>
        <taxon>Hyphomicrobiales</taxon>
        <taxon>Nitrobacteraceae</taxon>
        <taxon>Bradyrhizobium</taxon>
    </lineage>
</organism>
<name>A0A9X1UCE2_9BRAD</name>